<evidence type="ECO:0000259" key="1">
    <source>
        <dbReference type="PROSITE" id="PS51061"/>
    </source>
</evidence>
<dbReference type="EMBL" id="HBGQ01080953">
    <property type="protein sequence ID" value="CAD9508475.1"/>
    <property type="molecule type" value="Transcribed_RNA"/>
</dbReference>
<organism evidence="2">
    <name type="scientific">Alexandrium andersonii</name>
    <dbReference type="NCBI Taxonomy" id="327968"/>
    <lineage>
        <taxon>Eukaryota</taxon>
        <taxon>Sar</taxon>
        <taxon>Alveolata</taxon>
        <taxon>Dinophyceae</taxon>
        <taxon>Gonyaulacales</taxon>
        <taxon>Pyrocystaceae</taxon>
        <taxon>Alexandrium</taxon>
    </lineage>
</organism>
<feature type="domain" description="R3H" evidence="1">
    <location>
        <begin position="58"/>
        <end position="123"/>
    </location>
</feature>
<gene>
    <name evidence="2" type="ORF">AAND1436_LOCUS38682</name>
</gene>
<evidence type="ECO:0000313" key="2">
    <source>
        <dbReference type="EMBL" id="CAD9508475.1"/>
    </source>
</evidence>
<dbReference type="SUPFAM" id="SSF82708">
    <property type="entry name" value="R3H domain"/>
    <property type="match status" value="1"/>
</dbReference>
<dbReference type="PROSITE" id="PS51061">
    <property type="entry name" value="R3H"/>
    <property type="match status" value="1"/>
</dbReference>
<name>A0A7S2I4X8_9DINO</name>
<dbReference type="CDD" id="cd02325">
    <property type="entry name" value="R3H"/>
    <property type="match status" value="1"/>
</dbReference>
<proteinExistence type="predicted"/>
<dbReference type="Gene3D" id="3.30.1370.50">
    <property type="entry name" value="R3H-like domain"/>
    <property type="match status" value="1"/>
</dbReference>
<protein>
    <recommendedName>
        <fullName evidence="1">R3H domain-containing protein</fullName>
    </recommendedName>
</protein>
<accession>A0A7S2I4X8</accession>
<dbReference type="AlphaFoldDB" id="A0A7S2I4X8"/>
<sequence length="279" mass="30031">MGAFRGTAFARYDSPGKARAALDKLGVFPEFGGRKARIEIQKSKALFGRKCLEAGLPQEELGVVREEIERFVNDPTRGEVGLPAGLTVQQRKYAHSLAERHNLVHATRQGENGEKFVYLSKARGEPISSRKKAHSVNCTGSRHSVGSGKMNRRHALSADEGLFYDSPPGLKPMPAYYSPMLSGEHFGEDFIFTPELAAIAFSTSSPFMCPATGLPLPPGLELESLHAALPPPAVALMPKAFGANSPMLGPDVDGDHMYSGLDSLETAGMLLLPDVVAEE</sequence>
<dbReference type="GO" id="GO:0003676">
    <property type="term" value="F:nucleic acid binding"/>
    <property type="evidence" value="ECO:0007669"/>
    <property type="project" value="UniProtKB-UniRule"/>
</dbReference>
<reference evidence="2" key="1">
    <citation type="submission" date="2021-01" db="EMBL/GenBank/DDBJ databases">
        <authorList>
            <person name="Corre E."/>
            <person name="Pelletier E."/>
            <person name="Niang G."/>
            <person name="Scheremetjew M."/>
            <person name="Finn R."/>
            <person name="Kale V."/>
            <person name="Holt S."/>
            <person name="Cochrane G."/>
            <person name="Meng A."/>
            <person name="Brown T."/>
            <person name="Cohen L."/>
        </authorList>
    </citation>
    <scope>NUCLEOTIDE SEQUENCE</scope>
    <source>
        <strain evidence="2">CCMP2222</strain>
    </source>
</reference>
<dbReference type="InterPro" id="IPR036867">
    <property type="entry name" value="R3H_dom_sf"/>
</dbReference>
<dbReference type="InterPro" id="IPR001374">
    <property type="entry name" value="R3H_dom"/>
</dbReference>